<dbReference type="EMBL" id="KK852791">
    <property type="protein sequence ID" value="KDR16470.1"/>
    <property type="molecule type" value="Genomic_DNA"/>
</dbReference>
<proteinExistence type="predicted"/>
<sequence>MEDLVDGLTGFASHTNDPVQWCGHQPTSAAKRVPVPSVMLRHVMLHSVTSRKVTSRYVTLRYVTSCHFVMSAFFMSYATSLHKVETTENGGLLFSCTFDEMSLE</sequence>
<evidence type="ECO:0000313" key="2">
    <source>
        <dbReference type="Proteomes" id="UP000027135"/>
    </source>
</evidence>
<accession>A0A067R308</accession>
<keyword evidence="2" id="KW-1185">Reference proteome</keyword>
<protein>
    <submittedName>
        <fullName evidence="1">Uncharacterized protein</fullName>
    </submittedName>
</protein>
<dbReference type="Proteomes" id="UP000027135">
    <property type="component" value="Unassembled WGS sequence"/>
</dbReference>
<dbReference type="AlphaFoldDB" id="A0A067R308"/>
<dbReference type="InParanoid" id="A0A067R308"/>
<evidence type="ECO:0000313" key="1">
    <source>
        <dbReference type="EMBL" id="KDR16470.1"/>
    </source>
</evidence>
<name>A0A067R308_ZOONE</name>
<organism evidence="1 2">
    <name type="scientific">Zootermopsis nevadensis</name>
    <name type="common">Dampwood termite</name>
    <dbReference type="NCBI Taxonomy" id="136037"/>
    <lineage>
        <taxon>Eukaryota</taxon>
        <taxon>Metazoa</taxon>
        <taxon>Ecdysozoa</taxon>
        <taxon>Arthropoda</taxon>
        <taxon>Hexapoda</taxon>
        <taxon>Insecta</taxon>
        <taxon>Pterygota</taxon>
        <taxon>Neoptera</taxon>
        <taxon>Polyneoptera</taxon>
        <taxon>Dictyoptera</taxon>
        <taxon>Blattodea</taxon>
        <taxon>Blattoidea</taxon>
        <taxon>Termitoidae</taxon>
        <taxon>Termopsidae</taxon>
        <taxon>Zootermopsis</taxon>
    </lineage>
</organism>
<reference evidence="1 2" key="1">
    <citation type="journal article" date="2014" name="Nat. Commun.">
        <title>Molecular traces of alternative social organization in a termite genome.</title>
        <authorList>
            <person name="Terrapon N."/>
            <person name="Li C."/>
            <person name="Robertson H.M."/>
            <person name="Ji L."/>
            <person name="Meng X."/>
            <person name="Booth W."/>
            <person name="Chen Z."/>
            <person name="Childers C.P."/>
            <person name="Glastad K.M."/>
            <person name="Gokhale K."/>
            <person name="Gowin J."/>
            <person name="Gronenberg W."/>
            <person name="Hermansen R.A."/>
            <person name="Hu H."/>
            <person name="Hunt B.G."/>
            <person name="Huylmans A.K."/>
            <person name="Khalil S.M."/>
            <person name="Mitchell R.D."/>
            <person name="Munoz-Torres M.C."/>
            <person name="Mustard J.A."/>
            <person name="Pan H."/>
            <person name="Reese J.T."/>
            <person name="Scharf M.E."/>
            <person name="Sun F."/>
            <person name="Vogel H."/>
            <person name="Xiao J."/>
            <person name="Yang W."/>
            <person name="Yang Z."/>
            <person name="Yang Z."/>
            <person name="Zhou J."/>
            <person name="Zhu J."/>
            <person name="Brent C.S."/>
            <person name="Elsik C.G."/>
            <person name="Goodisman M.A."/>
            <person name="Liberles D.A."/>
            <person name="Roe R.M."/>
            <person name="Vargo E.L."/>
            <person name="Vilcinskas A."/>
            <person name="Wang J."/>
            <person name="Bornberg-Bauer E."/>
            <person name="Korb J."/>
            <person name="Zhang G."/>
            <person name="Liebig J."/>
        </authorList>
    </citation>
    <scope>NUCLEOTIDE SEQUENCE [LARGE SCALE GENOMIC DNA]</scope>
    <source>
        <tissue evidence="1">Whole organism</tissue>
    </source>
</reference>
<gene>
    <name evidence="1" type="ORF">L798_08778</name>
</gene>